<name>A0A811S2K5_9POAL</name>
<evidence type="ECO:0000256" key="3">
    <source>
        <dbReference type="ARBA" id="ARBA00022723"/>
    </source>
</evidence>
<feature type="domain" description="Terpene synthase metal-binding" evidence="7">
    <location>
        <begin position="313"/>
        <end position="552"/>
    </location>
</feature>
<evidence type="ECO:0000256" key="5">
    <source>
        <dbReference type="SAM" id="MobiDB-lite"/>
    </source>
</evidence>
<keyword evidence="4" id="KW-0175">Coiled coil</keyword>
<dbReference type="SFLD" id="SFLDS00005">
    <property type="entry name" value="Isoprenoid_Synthase_Type_I"/>
    <property type="match status" value="1"/>
</dbReference>
<dbReference type="InterPro" id="IPR044814">
    <property type="entry name" value="Terpene_cyclase_plant_C1"/>
</dbReference>
<evidence type="ECO:0000256" key="2">
    <source>
        <dbReference type="ARBA" id="ARBA00001946"/>
    </source>
</evidence>
<evidence type="ECO:0000313" key="8">
    <source>
        <dbReference type="EMBL" id="CAD6334946.1"/>
    </source>
</evidence>
<evidence type="ECO:0000256" key="1">
    <source>
        <dbReference type="ARBA" id="ARBA00001936"/>
    </source>
</evidence>
<evidence type="ECO:0000256" key="4">
    <source>
        <dbReference type="SAM" id="Coils"/>
    </source>
</evidence>
<dbReference type="InterPro" id="IPR050148">
    <property type="entry name" value="Terpene_synthase-like"/>
</dbReference>
<dbReference type="Pfam" id="PF01397">
    <property type="entry name" value="Terpene_synth"/>
    <property type="match status" value="1"/>
</dbReference>
<dbReference type="SFLD" id="SFLDG01019">
    <property type="entry name" value="Terpene_Cyclase_Like_1_C_Termi"/>
    <property type="match status" value="1"/>
</dbReference>
<comment type="caution">
    <text evidence="8">The sequence shown here is derived from an EMBL/GenBank/DDBJ whole genome shotgun (WGS) entry which is preliminary data.</text>
</comment>
<feature type="coiled-coil region" evidence="4">
    <location>
        <begin position="98"/>
        <end position="125"/>
    </location>
</feature>
<keyword evidence="3" id="KW-0479">Metal-binding</keyword>
<feature type="region of interest" description="Disordered" evidence="5">
    <location>
        <begin position="56"/>
        <end position="75"/>
    </location>
</feature>
<sequence>MATFSFKIPLHRSNSSRSYHVIAASESQLLRRSRSIPWSWQKQQWRQQTRLQCRQLQQDTNPRTEQDLDEGDSRLRQNTSTFHPSIWGDFFLGYSNPAAASSQQQIQMEERADKLREEVAEMIASSTTTASRLHLIDALERLCLDHLFEEEICAALAQMETADVSGYDLGTAALWFCLLRKHRYRVSPDVFVRFQDEEGGFLVDGPKDLLNLYNAAHMRTHGERVLEEAMLFSQRCLETMIPYMEGPLAREIKSTLEIPLPRRVRIYESKYYISAYEKDATVHEKVLQLAKLNSNIMQLHHQHELAIITRWWKDIHIESRLPFARDRVVECYLWILGVYYEPSYSRGRIILTMIIAIVTLLDDIYDSYATPEECELLTKCIQSWDSKGAHDLPECMKFAMEKILDSYETIENMLHQEEKYRMPYLRYFTKGLVRSFNKEVKMLQEGYIPKSVEEHLKVSIRTGGCPILSCASFVGMHDVATEDCFEWVSSVPKMVQALSVILRLVDDLESYEREQLIPHVASTIDSYMKEHNVSIEVAREQIHVLKEESWKDFNSEWLNPANNAYPKQILERIFNLTRTMEFMYNQEDNFTNCRNLKDLINCCCWPNHLRLPFS</sequence>
<proteinExistence type="predicted"/>
<evidence type="ECO:0000259" key="6">
    <source>
        <dbReference type="Pfam" id="PF01397"/>
    </source>
</evidence>
<dbReference type="GO" id="GO:0000287">
    <property type="term" value="F:magnesium ion binding"/>
    <property type="evidence" value="ECO:0007669"/>
    <property type="project" value="InterPro"/>
</dbReference>
<dbReference type="InterPro" id="IPR008930">
    <property type="entry name" value="Terpenoid_cyclase/PrenylTrfase"/>
</dbReference>
<accession>A0A811S2K5</accession>
<dbReference type="SUPFAM" id="SSF48576">
    <property type="entry name" value="Terpenoid synthases"/>
    <property type="match status" value="1"/>
</dbReference>
<dbReference type="InterPro" id="IPR034741">
    <property type="entry name" value="Terpene_cyclase-like_1_C"/>
</dbReference>
<dbReference type="InterPro" id="IPR036965">
    <property type="entry name" value="Terpene_synth_N_sf"/>
</dbReference>
<dbReference type="SUPFAM" id="SSF48239">
    <property type="entry name" value="Terpenoid cyclases/Protein prenyltransferases"/>
    <property type="match status" value="1"/>
</dbReference>
<dbReference type="FunFam" id="1.10.600.10:FF:000007">
    <property type="entry name" value="Isoprene synthase, chloroplastic"/>
    <property type="match status" value="1"/>
</dbReference>
<dbReference type="GO" id="GO:0010333">
    <property type="term" value="F:terpene synthase activity"/>
    <property type="evidence" value="ECO:0007669"/>
    <property type="project" value="InterPro"/>
</dbReference>
<reference evidence="8" key="1">
    <citation type="submission" date="2020-10" db="EMBL/GenBank/DDBJ databases">
        <authorList>
            <person name="Han B."/>
            <person name="Lu T."/>
            <person name="Zhao Q."/>
            <person name="Huang X."/>
            <person name="Zhao Y."/>
        </authorList>
    </citation>
    <scope>NUCLEOTIDE SEQUENCE</scope>
</reference>
<organism evidence="8 9">
    <name type="scientific">Miscanthus lutarioriparius</name>
    <dbReference type="NCBI Taxonomy" id="422564"/>
    <lineage>
        <taxon>Eukaryota</taxon>
        <taxon>Viridiplantae</taxon>
        <taxon>Streptophyta</taxon>
        <taxon>Embryophyta</taxon>
        <taxon>Tracheophyta</taxon>
        <taxon>Spermatophyta</taxon>
        <taxon>Magnoliopsida</taxon>
        <taxon>Liliopsida</taxon>
        <taxon>Poales</taxon>
        <taxon>Poaceae</taxon>
        <taxon>PACMAD clade</taxon>
        <taxon>Panicoideae</taxon>
        <taxon>Andropogonodae</taxon>
        <taxon>Andropogoneae</taxon>
        <taxon>Saccharinae</taxon>
        <taxon>Miscanthus</taxon>
    </lineage>
</organism>
<dbReference type="PANTHER" id="PTHR31225">
    <property type="entry name" value="OS04G0344100 PROTEIN-RELATED"/>
    <property type="match status" value="1"/>
</dbReference>
<dbReference type="InterPro" id="IPR001906">
    <property type="entry name" value="Terpene_synth_N"/>
</dbReference>
<keyword evidence="9" id="KW-1185">Reference proteome</keyword>
<evidence type="ECO:0000313" key="9">
    <source>
        <dbReference type="Proteomes" id="UP000604825"/>
    </source>
</evidence>
<dbReference type="Pfam" id="PF03936">
    <property type="entry name" value="Terpene_synth_C"/>
    <property type="match status" value="1"/>
</dbReference>
<evidence type="ECO:0000259" key="7">
    <source>
        <dbReference type="Pfam" id="PF03936"/>
    </source>
</evidence>
<dbReference type="Proteomes" id="UP000604825">
    <property type="component" value="Unassembled WGS sequence"/>
</dbReference>
<dbReference type="OrthoDB" id="1877784at2759"/>
<dbReference type="EMBL" id="CAJGYO010000017">
    <property type="protein sequence ID" value="CAD6334946.1"/>
    <property type="molecule type" value="Genomic_DNA"/>
</dbReference>
<dbReference type="GO" id="GO:0016102">
    <property type="term" value="P:diterpenoid biosynthetic process"/>
    <property type="evidence" value="ECO:0007669"/>
    <property type="project" value="InterPro"/>
</dbReference>
<protein>
    <submittedName>
        <fullName evidence="8">Uncharacterized protein</fullName>
    </submittedName>
</protein>
<dbReference type="Gene3D" id="1.50.10.130">
    <property type="entry name" value="Terpene synthase, N-terminal domain"/>
    <property type="match status" value="1"/>
</dbReference>
<dbReference type="AlphaFoldDB" id="A0A811S2K5"/>
<dbReference type="CDD" id="cd00684">
    <property type="entry name" value="Terpene_cyclase_plant_C1"/>
    <property type="match status" value="1"/>
</dbReference>
<comment type="cofactor">
    <cofactor evidence="2">
        <name>Mg(2+)</name>
        <dbReference type="ChEBI" id="CHEBI:18420"/>
    </cofactor>
</comment>
<dbReference type="InterPro" id="IPR005630">
    <property type="entry name" value="Terpene_synthase_metal-bd"/>
</dbReference>
<feature type="domain" description="Terpene synthase N-terminal" evidence="6">
    <location>
        <begin position="86"/>
        <end position="256"/>
    </location>
</feature>
<feature type="compositionally biased region" description="Basic and acidic residues" evidence="5">
    <location>
        <begin position="62"/>
        <end position="75"/>
    </location>
</feature>
<dbReference type="InterPro" id="IPR008949">
    <property type="entry name" value="Isoprenoid_synthase_dom_sf"/>
</dbReference>
<gene>
    <name evidence="8" type="ORF">NCGR_LOCUS59044</name>
</gene>
<comment type="cofactor">
    <cofactor evidence="1">
        <name>Mn(2+)</name>
        <dbReference type="ChEBI" id="CHEBI:29035"/>
    </cofactor>
</comment>
<dbReference type="Gene3D" id="1.10.600.10">
    <property type="entry name" value="Farnesyl Diphosphate Synthase"/>
    <property type="match status" value="1"/>
</dbReference>
<dbReference type="PANTHER" id="PTHR31225:SF52">
    <property type="entry name" value="ALPHA-HUMULENE_(-)-(E)-BETA-CARYOPHYLLENE SYNTHASE"/>
    <property type="match status" value="1"/>
</dbReference>